<feature type="compositionally biased region" description="Polar residues" evidence="3">
    <location>
        <begin position="1281"/>
        <end position="1290"/>
    </location>
</feature>
<comment type="caution">
    <text evidence="5">The sequence shown here is derived from an EMBL/GenBank/DDBJ whole genome shotgun (WGS) entry which is preliminary data.</text>
</comment>
<feature type="region of interest" description="Disordered" evidence="3">
    <location>
        <begin position="151"/>
        <end position="180"/>
    </location>
</feature>
<dbReference type="InterPro" id="IPR000219">
    <property type="entry name" value="DH_dom"/>
</dbReference>
<evidence type="ECO:0000313" key="5">
    <source>
        <dbReference type="EMBL" id="KAK6177656.1"/>
    </source>
</evidence>
<evidence type="ECO:0000256" key="3">
    <source>
        <dbReference type="SAM" id="MobiDB-lite"/>
    </source>
</evidence>
<dbReference type="PANTHER" id="PTHR12877">
    <property type="entry name" value="RHO GUANINE NUCLEOTIDE EXCHANGE FACTOR"/>
    <property type="match status" value="1"/>
</dbReference>
<organism evidence="5 6">
    <name type="scientific">Patella caerulea</name>
    <name type="common">Rayed Mediterranean limpet</name>
    <dbReference type="NCBI Taxonomy" id="87958"/>
    <lineage>
        <taxon>Eukaryota</taxon>
        <taxon>Metazoa</taxon>
        <taxon>Spiralia</taxon>
        <taxon>Lophotrochozoa</taxon>
        <taxon>Mollusca</taxon>
        <taxon>Gastropoda</taxon>
        <taxon>Patellogastropoda</taxon>
        <taxon>Patelloidea</taxon>
        <taxon>Patellidae</taxon>
        <taxon>Patella</taxon>
    </lineage>
</organism>
<feature type="compositionally biased region" description="Acidic residues" evidence="3">
    <location>
        <begin position="319"/>
        <end position="333"/>
    </location>
</feature>
<dbReference type="SMART" id="SM00325">
    <property type="entry name" value="RhoGEF"/>
    <property type="match status" value="1"/>
</dbReference>
<feature type="region of interest" description="Disordered" evidence="3">
    <location>
        <begin position="248"/>
        <end position="281"/>
    </location>
</feature>
<dbReference type="CDD" id="cd00160">
    <property type="entry name" value="RhoGEF"/>
    <property type="match status" value="1"/>
</dbReference>
<dbReference type="PROSITE" id="PS50010">
    <property type="entry name" value="DH_2"/>
    <property type="match status" value="1"/>
</dbReference>
<feature type="compositionally biased region" description="Basic and acidic residues" evidence="3">
    <location>
        <begin position="1343"/>
        <end position="1363"/>
    </location>
</feature>
<dbReference type="InterPro" id="IPR011047">
    <property type="entry name" value="Quinoprotein_ADH-like_sf"/>
</dbReference>
<dbReference type="InterPro" id="IPR039919">
    <property type="entry name" value="ARHGEF10/ARHGEF17"/>
</dbReference>
<keyword evidence="2" id="KW-0175">Coiled coil</keyword>
<name>A0AAN8PSF9_PATCE</name>
<protein>
    <recommendedName>
        <fullName evidence="4">DH domain-containing protein</fullName>
    </recommendedName>
</protein>
<keyword evidence="1" id="KW-0344">Guanine-nucleotide releasing factor</keyword>
<feature type="region of interest" description="Disordered" evidence="3">
    <location>
        <begin position="1320"/>
        <end position="1371"/>
    </location>
</feature>
<dbReference type="Pfam" id="PF19057">
    <property type="entry name" value="PH_19"/>
    <property type="match status" value="1"/>
</dbReference>
<dbReference type="PANTHER" id="PTHR12877:SF7">
    <property type="entry name" value="RHO GUANINE NUCLEOTIDE EXCHANGE FACTOR 10-LIKE PROTEIN"/>
    <property type="match status" value="1"/>
</dbReference>
<dbReference type="EMBL" id="JAZGQO010000010">
    <property type="protein sequence ID" value="KAK6177656.1"/>
    <property type="molecule type" value="Genomic_DNA"/>
</dbReference>
<sequence>MTDRTKDNTIQDATKTKHNDDRSDDVHAADDTLSGEEDFHDAKENMDSPESAKNSLKRFQFQAGEAPGQRGPNYHVLEKESPAELEIKSSKTLRRSRVADGTINKLMATFENKNHETGSLDKNAVAVNKTTENDEDLKIRLEYELAGDMSVSKAAEVSSPGQKAETDSKTETSEDAPTENVVEESCSNIDLYTTEKIYDTPPSTPLIGCKQGHGMPVSVMPVDDEDVQYDHLKTTVLDNLLHSYDQSVEAKRHETSPLELSTRSSTEKRKSRRRRVKKSSTVGTVSFLNNSGSHDMVYDDSDIYEELILASDDELDGWGSSEFEDYSEDDAVEEQGPHKPLPMKPKPKHEAGAPGLISRIKSFRGKRDEEEDDDARCFPVNMDPGKHPPPELPPLPDGLTENQKKRRCVIEQIISSEKSYINSLERIIRGYESTVLDHIGGVKTHTRTVFKESREILSHHQMFQIEMADRVKKWDEDEKMGDIFTASFSKSMLVDAYSVYVNNFAVAMEEIKSLQRSRQNFRDFLKLKESTSRDRLSIFGLMVKPVQRFPQFIMFLQDLVKYTPKDHHDRRALQLALTELENVTHRLNERKRQSEQTFLAKQITNQLLRQITKQVPPRYLPDKTRRLIRQNDFEQVVSDSSGQMRVKVRRLILMDDTLLCIKVGSKEIDGIKQEKFKLKWLINLSDVDLKDSAITPDMETTVAAHPGKFSIWTTQIERAEEDPFHLYADLSEILHDFTVLGQMSGLMASLKRSYQGYGLSEDLLHEITKDLQKMIQIKDEQLRLVNSCSFILADKGSVNKTKYVFQTPTPNLKHEWCVDFLMAKLALDKCNNPGWEMGQNSEEKSSTPAYFMRALSVDVPRNFTKVKCAVPVFIPSSSSVDLGVQHLWVCSSNTDRGQVSVISIHNPKPCLTEAFKATNVEIECMVSVPGLGSGEKSTSKSFVEDTVWIATVKPQLIVYSLTHDDGMKRGPIHQLSLPHQPCILVYVDEKVFCGLKSGTVLVYQTDNDGVWNFDTPVVIELGSAPIKTILDIDGLLWVACGGTVHLIDISTLQVKMKYVITTDNMAPIDQIARAGVGIWVSFKNRAFIRLYHIETLETLQEINIASPIAKLIEHQKPQGLTPDSTKHCSVTCLAAGRGMLWIGTSLGFILTLPLPRLRDGVPLVNSRPNVSYHGHNFPVKFIIPIYCSTSVAHLEKKSSFRSSIRPKKLKEISQRIADASSSDKNETSQNGSAQNDSAENQSVNQEQVVQRRSSDSKHATMPARPKRMSFRTELAEKISSRDASSSNPDLYSQEREVQMLYETLLTSDNSETETTKMVTMETRGSISSGSQSETNETSQTMTKKTEAKSQRKLTQEIREEKNKTVQLSTKTLHKSTTNSVIVVSGGDGYSKWNSNKSTSFKNEEAVLLLWIYKF</sequence>
<dbReference type="GO" id="GO:0005737">
    <property type="term" value="C:cytoplasm"/>
    <property type="evidence" value="ECO:0007669"/>
    <property type="project" value="UniProtKB-ARBA"/>
</dbReference>
<reference evidence="5 6" key="1">
    <citation type="submission" date="2024-01" db="EMBL/GenBank/DDBJ databases">
        <title>The genome of the rayed Mediterranean limpet Patella caerulea (Linnaeus, 1758).</title>
        <authorList>
            <person name="Anh-Thu Weber A."/>
            <person name="Halstead-Nussloch G."/>
        </authorList>
    </citation>
    <scope>NUCLEOTIDE SEQUENCE [LARGE SCALE GENOMIC DNA]</scope>
    <source>
        <strain evidence="5">AATW-2023a</strain>
        <tissue evidence="5">Whole specimen</tissue>
    </source>
</reference>
<dbReference type="Proteomes" id="UP001347796">
    <property type="component" value="Unassembled WGS sequence"/>
</dbReference>
<proteinExistence type="predicted"/>
<feature type="domain" description="DH" evidence="4">
    <location>
        <begin position="405"/>
        <end position="590"/>
    </location>
</feature>
<accession>A0AAN8PSF9</accession>
<dbReference type="Pfam" id="PF00621">
    <property type="entry name" value="RhoGEF"/>
    <property type="match status" value="1"/>
</dbReference>
<feature type="region of interest" description="Disordered" evidence="3">
    <location>
        <begin position="319"/>
        <end position="400"/>
    </location>
</feature>
<feature type="coiled-coil region" evidence="2">
    <location>
        <begin position="570"/>
        <end position="597"/>
    </location>
</feature>
<dbReference type="GO" id="GO:0030036">
    <property type="term" value="P:actin cytoskeleton organization"/>
    <property type="evidence" value="ECO:0007669"/>
    <property type="project" value="TreeGrafter"/>
</dbReference>
<evidence type="ECO:0000256" key="1">
    <source>
        <dbReference type="ARBA" id="ARBA00022658"/>
    </source>
</evidence>
<dbReference type="SUPFAM" id="SSF50998">
    <property type="entry name" value="Quinoprotein alcohol dehydrogenase-like"/>
    <property type="match status" value="1"/>
</dbReference>
<gene>
    <name evidence="5" type="ORF">SNE40_015713</name>
</gene>
<evidence type="ECO:0000256" key="2">
    <source>
        <dbReference type="SAM" id="Coils"/>
    </source>
</evidence>
<dbReference type="Gene3D" id="1.20.900.10">
    <property type="entry name" value="Dbl homology (DH) domain"/>
    <property type="match status" value="1"/>
</dbReference>
<feature type="region of interest" description="Disordered" evidence="3">
    <location>
        <begin position="1"/>
        <end position="56"/>
    </location>
</feature>
<feature type="compositionally biased region" description="Low complexity" evidence="3">
    <location>
        <begin position="1239"/>
        <end position="1251"/>
    </location>
</feature>
<dbReference type="GO" id="GO:0005085">
    <property type="term" value="F:guanyl-nucleotide exchange factor activity"/>
    <property type="evidence" value="ECO:0007669"/>
    <property type="project" value="UniProtKB-KW"/>
</dbReference>
<dbReference type="InterPro" id="IPR035899">
    <property type="entry name" value="DBL_dom_sf"/>
</dbReference>
<evidence type="ECO:0000259" key="4">
    <source>
        <dbReference type="PROSITE" id="PS50010"/>
    </source>
</evidence>
<evidence type="ECO:0000313" key="6">
    <source>
        <dbReference type="Proteomes" id="UP001347796"/>
    </source>
</evidence>
<feature type="region of interest" description="Disordered" evidence="3">
    <location>
        <begin position="1212"/>
        <end position="1292"/>
    </location>
</feature>
<feature type="compositionally biased region" description="Basic residues" evidence="3">
    <location>
        <begin position="269"/>
        <end position="278"/>
    </location>
</feature>
<keyword evidence="6" id="KW-1185">Reference proteome</keyword>
<feature type="compositionally biased region" description="Basic and acidic residues" evidence="3">
    <location>
        <begin position="1"/>
        <end position="30"/>
    </location>
</feature>
<dbReference type="GO" id="GO:0051496">
    <property type="term" value="P:positive regulation of stress fiber assembly"/>
    <property type="evidence" value="ECO:0007669"/>
    <property type="project" value="TreeGrafter"/>
</dbReference>
<dbReference type="SUPFAM" id="SSF48065">
    <property type="entry name" value="DBL homology domain (DH-domain)"/>
    <property type="match status" value="1"/>
</dbReference>
<feature type="compositionally biased region" description="Polar residues" evidence="3">
    <location>
        <begin position="1324"/>
        <end position="1342"/>
    </location>
</feature>
<feature type="compositionally biased region" description="Polar residues" evidence="3">
    <location>
        <begin position="1227"/>
        <end position="1238"/>
    </location>
</feature>
<dbReference type="Pfam" id="PF19056">
    <property type="entry name" value="WD40_2"/>
    <property type="match status" value="1"/>
</dbReference>
<dbReference type="FunFam" id="1.20.900.10:FF:000003">
    <property type="entry name" value="Rho guanine nucleotide exchange factor 10 like"/>
    <property type="match status" value="1"/>
</dbReference>